<feature type="region of interest" description="Disordered" evidence="1">
    <location>
        <begin position="133"/>
        <end position="175"/>
    </location>
</feature>
<feature type="region of interest" description="Disordered" evidence="1">
    <location>
        <begin position="1"/>
        <end position="68"/>
    </location>
</feature>
<feature type="compositionally biased region" description="Low complexity" evidence="1">
    <location>
        <begin position="552"/>
        <end position="564"/>
    </location>
</feature>
<sequence>MDDDTIQKQSSTAEHKDAAAELCRGELTSRDQPKEGVAMPHPLAEELPSPTTPMDEGGGPLSKSDKAVSTYGIPDLEDYQRAVTYELVFNSLLEKKMQAMKRDCEERKRNKRLKRKSIGRIFLAKRLFSSVDSRKSSMLSESAGGSVDKIMQAHSEPTTPQKLTKMPMQKTAIRKDHVQAQSLDIETDRSMSSAQSPPLSSQQSAQLRYSPTTRSKSKSNTASSETQKTQQQQPQQQQHPHGTGPEDSVASTLSNSSGKMVKHNVLVMAQTHGTPTEVHTSSSSADSKAEKKPSVSATHPAGHSRELTCDTSSLASGYDNGAGARLNSNTLCEDSLTSMRDSIESLSFASSRCTVSFGATEIIPEDVAYERIKASAKRQRILEAKSISAQCSPILPSRHVIRTMVHAPPKAMSPPVTKAAVVGTSPSTTQPPINIIEPMPLAELPEQDSDMASRRRFLPNQFSYTDSLFESRNISRQNTSEDSANITVSTLLNQSDSTSLHGAPSVADFVGRSTRPVNINDRFKSKSTSVLVALGNGRTRPPPPMPPPCETAQPSPVASASPPAPLELPLQQQLPLAELQQLHIASNSKQKILVDSFKLVTKSPIAPTQITNRAPKTPSDIPSQSLHIVTMASANSELPQQYPVIESYSSSTLMGGPAAAVGSENAAIVTNTTTTAATTTTSSLNDDTAKLHRMTSTSTGSSIGPTGCCTTTKSSGSRLKEKQHRFPAQHIIPSGQSGSDDEYRRKKRKYKRYHRCSDPVLVYPATSGLQHCILSMPPNDPIQYPYTEDYAYDIQLQMESDKNDDLEKIVPSDSTKRKHHKHRHHRHKKRHRHKKPKILVQDLETQEVKVIDPDDLPQRARWTIIATACLLLLMCLMLVGITLRMAPIIDDMGE</sequence>
<organism evidence="3">
    <name type="scientific">Musca domestica</name>
    <name type="common">House fly</name>
    <dbReference type="NCBI Taxonomy" id="7370"/>
    <lineage>
        <taxon>Eukaryota</taxon>
        <taxon>Metazoa</taxon>
        <taxon>Ecdysozoa</taxon>
        <taxon>Arthropoda</taxon>
        <taxon>Hexapoda</taxon>
        <taxon>Insecta</taxon>
        <taxon>Pterygota</taxon>
        <taxon>Neoptera</taxon>
        <taxon>Endopterygota</taxon>
        <taxon>Diptera</taxon>
        <taxon>Brachycera</taxon>
        <taxon>Muscomorpha</taxon>
        <taxon>Muscoidea</taxon>
        <taxon>Muscidae</taxon>
        <taxon>Musca</taxon>
    </lineage>
</organism>
<keyword evidence="2" id="KW-0472">Membrane</keyword>
<evidence type="ECO:0000313" key="3">
    <source>
        <dbReference type="EnsemblMetazoa" id="MDOA003559-PA"/>
    </source>
</evidence>
<feature type="region of interest" description="Disordered" evidence="1">
    <location>
        <begin position="409"/>
        <end position="434"/>
    </location>
</feature>
<feature type="region of interest" description="Disordered" evidence="1">
    <location>
        <begin position="187"/>
        <end position="255"/>
    </location>
</feature>
<keyword evidence="2" id="KW-0812">Transmembrane</keyword>
<reference evidence="3" key="1">
    <citation type="submission" date="2020-05" db="UniProtKB">
        <authorList>
            <consortium name="EnsemblMetazoa"/>
        </authorList>
    </citation>
    <scope>IDENTIFICATION</scope>
    <source>
        <strain evidence="3">Aabys</strain>
    </source>
</reference>
<name>A0A1I8MCQ7_MUSDO</name>
<evidence type="ECO:0000313" key="4">
    <source>
        <dbReference type="Proteomes" id="UP001652621"/>
    </source>
</evidence>
<feature type="compositionally biased region" description="Polar residues" evidence="1">
    <location>
        <begin position="209"/>
        <end position="229"/>
    </location>
</feature>
<feature type="compositionally biased region" description="Pro residues" evidence="1">
    <location>
        <begin position="540"/>
        <end position="549"/>
    </location>
</feature>
<feature type="region of interest" description="Disordered" evidence="1">
    <location>
        <begin position="813"/>
        <end position="835"/>
    </location>
</feature>
<protein>
    <submittedName>
        <fullName evidence="5">Mucin-4</fullName>
    </submittedName>
</protein>
<keyword evidence="4" id="KW-1185">Reference proteome</keyword>
<evidence type="ECO:0000256" key="1">
    <source>
        <dbReference type="SAM" id="MobiDB-lite"/>
    </source>
</evidence>
<accession>A0A1I8MCQ7</accession>
<dbReference type="VEuPathDB" id="VectorBase:MDOMA2_012688"/>
<dbReference type="AlphaFoldDB" id="A0A1I8MCQ7"/>
<gene>
    <name evidence="3" type="primary">101895872</name>
    <name evidence="5" type="synonym">LOC101895872</name>
</gene>
<reference evidence="5" key="2">
    <citation type="submission" date="2025-05" db="UniProtKB">
        <authorList>
            <consortium name="RefSeq"/>
        </authorList>
    </citation>
    <scope>IDENTIFICATION</scope>
    <source>
        <strain evidence="5">Aabys</strain>
        <tissue evidence="5">Whole body</tissue>
    </source>
</reference>
<feature type="compositionally biased region" description="Low complexity" evidence="1">
    <location>
        <begin position="192"/>
        <end position="207"/>
    </location>
</feature>
<feature type="region of interest" description="Disordered" evidence="1">
    <location>
        <begin position="536"/>
        <end position="564"/>
    </location>
</feature>
<proteinExistence type="predicted"/>
<feature type="compositionally biased region" description="Basic and acidic residues" evidence="1">
    <location>
        <begin position="13"/>
        <end position="34"/>
    </location>
</feature>
<dbReference type="OrthoDB" id="8197295at2759"/>
<keyword evidence="2" id="KW-1133">Transmembrane helix</keyword>
<feature type="compositionally biased region" description="Low complexity" evidence="1">
    <location>
        <begin position="230"/>
        <end position="241"/>
    </location>
</feature>
<dbReference type="eggNOG" id="ENOG502SDF1">
    <property type="taxonomic scope" value="Eukaryota"/>
</dbReference>
<evidence type="ECO:0000256" key="2">
    <source>
        <dbReference type="SAM" id="Phobius"/>
    </source>
</evidence>
<dbReference type="EnsemblMetazoa" id="MDOA003559-RA">
    <property type="protein sequence ID" value="MDOA003559-PA"/>
    <property type="gene ID" value="MDOA003559"/>
</dbReference>
<evidence type="ECO:0000313" key="5">
    <source>
        <dbReference type="RefSeq" id="XP_058981829.1"/>
    </source>
</evidence>
<feature type="region of interest" description="Disordered" evidence="1">
    <location>
        <begin position="695"/>
        <end position="715"/>
    </location>
</feature>
<feature type="region of interest" description="Disordered" evidence="1">
    <location>
        <begin position="272"/>
        <end position="308"/>
    </location>
</feature>
<dbReference type="Proteomes" id="UP001652621">
    <property type="component" value="Unplaced"/>
</dbReference>
<feature type="transmembrane region" description="Helical" evidence="2">
    <location>
        <begin position="862"/>
        <end position="883"/>
    </location>
</feature>
<dbReference type="RefSeq" id="XP_058981829.1">
    <property type="nucleotide sequence ID" value="XM_059125846.1"/>
</dbReference>
<feature type="compositionally biased region" description="Basic residues" evidence="1">
    <location>
        <begin position="816"/>
        <end position="835"/>
    </location>
</feature>
<dbReference type="VEuPathDB" id="VectorBase:MDOA003559"/>